<keyword evidence="3" id="KW-1185">Reference proteome</keyword>
<comment type="caution">
    <text evidence="2">The sequence shown here is derived from an EMBL/GenBank/DDBJ whole genome shotgun (WGS) entry which is preliminary data.</text>
</comment>
<accession>A0A964XNQ6</accession>
<dbReference type="OrthoDB" id="452682at2"/>
<evidence type="ECO:0000313" key="3">
    <source>
        <dbReference type="Proteomes" id="UP000598297"/>
    </source>
</evidence>
<dbReference type="EMBL" id="JAAAHS010000219">
    <property type="protein sequence ID" value="NBE54441.1"/>
    <property type="molecule type" value="Genomic_DNA"/>
</dbReference>
<feature type="signal peptide" evidence="1">
    <location>
        <begin position="1"/>
        <end position="24"/>
    </location>
</feature>
<feature type="chain" id="PRO_5036925430" evidence="1">
    <location>
        <begin position="25"/>
        <end position="304"/>
    </location>
</feature>
<protein>
    <submittedName>
        <fullName evidence="2">Uncharacterized protein</fullName>
    </submittedName>
</protein>
<sequence length="304" mass="31308">MPRAAWLSAATALLTLYATAPAGAADGWQRVGTDTRSGVSGIAYESRTGSGAGIDALVVHDNKKSGLPHLSRLTHSAGSADVAPLTWDGPEPVDLEAVEAVPGKPGEYMALAGRGIAYHLKVAGSTATVVDYTPLPAIGEGDDFESFALVHRDGQLAALWADRGAGTGRAATLYAAPLSFAPWGEAKFGTVTRQTYRAPYPTDTGTRHISDISVTDSGRILVSSASDAGDDGPFNSAVSAAGWATASAEGGVRVVLSPRPTVLGRFPHYKIEAVECLPGTADALLGTDDENVGGYVRTLPFCGI</sequence>
<gene>
    <name evidence="2" type="ORF">GUY60_24085</name>
</gene>
<organism evidence="2 3">
    <name type="scientific">Streptomyces boluensis</name>
    <dbReference type="NCBI Taxonomy" id="1775135"/>
    <lineage>
        <taxon>Bacteria</taxon>
        <taxon>Bacillati</taxon>
        <taxon>Actinomycetota</taxon>
        <taxon>Actinomycetes</taxon>
        <taxon>Kitasatosporales</taxon>
        <taxon>Streptomycetaceae</taxon>
        <taxon>Streptomyces</taxon>
    </lineage>
</organism>
<dbReference type="AlphaFoldDB" id="A0A964XNQ6"/>
<name>A0A964XNQ6_9ACTN</name>
<evidence type="ECO:0000256" key="1">
    <source>
        <dbReference type="SAM" id="SignalP"/>
    </source>
</evidence>
<keyword evidence="1" id="KW-0732">Signal</keyword>
<dbReference type="Proteomes" id="UP000598297">
    <property type="component" value="Unassembled WGS sequence"/>
</dbReference>
<evidence type="ECO:0000313" key="2">
    <source>
        <dbReference type="EMBL" id="NBE54441.1"/>
    </source>
</evidence>
<proteinExistence type="predicted"/>
<reference evidence="2" key="1">
    <citation type="submission" date="2020-01" db="EMBL/GenBank/DDBJ databases">
        <title>Whole-genome analyses of novel actinobacteria.</title>
        <authorList>
            <person name="Sahin N."/>
        </authorList>
    </citation>
    <scope>NUCLEOTIDE SEQUENCE</scope>
    <source>
        <strain evidence="2">YC537</strain>
    </source>
</reference>